<evidence type="ECO:0000256" key="8">
    <source>
        <dbReference type="ARBA" id="ARBA00022824"/>
    </source>
</evidence>
<dbReference type="InterPro" id="IPR001128">
    <property type="entry name" value="Cyt_P450"/>
</dbReference>
<evidence type="ECO:0000256" key="6">
    <source>
        <dbReference type="ARBA" id="ARBA00022617"/>
    </source>
</evidence>
<evidence type="ECO:0000256" key="3">
    <source>
        <dbReference type="ARBA" id="ARBA00004174"/>
    </source>
</evidence>
<keyword evidence="10 14" id="KW-0560">Oxidoreductase</keyword>
<evidence type="ECO:0000256" key="4">
    <source>
        <dbReference type="ARBA" id="ARBA00004406"/>
    </source>
</evidence>
<evidence type="ECO:0000256" key="10">
    <source>
        <dbReference type="ARBA" id="ARBA00023002"/>
    </source>
</evidence>
<keyword evidence="6 14" id="KW-0349">Heme</keyword>
<keyword evidence="7 14" id="KW-0479">Metal-binding</keyword>
<dbReference type="InterPro" id="IPR017972">
    <property type="entry name" value="Cyt_P450_CS"/>
</dbReference>
<evidence type="ECO:0000313" key="16">
    <source>
        <dbReference type="EMBL" id="CAG7822951.1"/>
    </source>
</evidence>
<dbReference type="GO" id="GO:0016712">
    <property type="term" value="F:oxidoreductase activity, acting on paired donors, with incorporation or reduction of molecular oxygen, reduced flavin or flavoprotein as one donor, and incorporation of one atom of oxygen"/>
    <property type="evidence" value="ECO:0007669"/>
    <property type="project" value="TreeGrafter"/>
</dbReference>
<keyword evidence="15" id="KW-0732">Signal</keyword>
<keyword evidence="17" id="KW-1185">Reference proteome</keyword>
<comment type="caution">
    <text evidence="16">The sequence shown here is derived from an EMBL/GenBank/DDBJ whole genome shotgun (WGS) entry which is preliminary data.</text>
</comment>
<keyword evidence="11 14" id="KW-0408">Iron</keyword>
<name>A0A8J2KY67_9HEXA</name>
<keyword evidence="13" id="KW-0472">Membrane</keyword>
<accession>A0A8J2KY67</accession>
<protein>
    <recommendedName>
        <fullName evidence="18">Cytochrome P450</fullName>
    </recommendedName>
</protein>
<evidence type="ECO:0000256" key="15">
    <source>
        <dbReference type="SAM" id="SignalP"/>
    </source>
</evidence>
<evidence type="ECO:0000256" key="2">
    <source>
        <dbReference type="ARBA" id="ARBA00003690"/>
    </source>
</evidence>
<dbReference type="PROSITE" id="PS00086">
    <property type="entry name" value="CYTOCHROME_P450"/>
    <property type="match status" value="1"/>
</dbReference>
<keyword evidence="12 14" id="KW-0503">Monooxygenase</keyword>
<dbReference type="Pfam" id="PF00067">
    <property type="entry name" value="p450"/>
    <property type="match status" value="1"/>
</dbReference>
<dbReference type="PANTHER" id="PTHR24300:SF376">
    <property type="entry name" value="CYTOCHROME P450 15A1"/>
    <property type="match status" value="1"/>
</dbReference>
<dbReference type="GO" id="GO:0005506">
    <property type="term" value="F:iron ion binding"/>
    <property type="evidence" value="ECO:0007669"/>
    <property type="project" value="InterPro"/>
</dbReference>
<evidence type="ECO:0000256" key="9">
    <source>
        <dbReference type="ARBA" id="ARBA00022848"/>
    </source>
</evidence>
<feature type="signal peptide" evidence="15">
    <location>
        <begin position="1"/>
        <end position="19"/>
    </location>
</feature>
<comment type="cofactor">
    <cofactor evidence="1">
        <name>heme</name>
        <dbReference type="ChEBI" id="CHEBI:30413"/>
    </cofactor>
</comment>
<reference evidence="16" key="1">
    <citation type="submission" date="2021-06" db="EMBL/GenBank/DDBJ databases">
        <authorList>
            <person name="Hodson N. C."/>
            <person name="Mongue J. A."/>
            <person name="Jaron S. K."/>
        </authorList>
    </citation>
    <scope>NUCLEOTIDE SEQUENCE</scope>
</reference>
<feature type="chain" id="PRO_5035307030" description="Cytochrome P450" evidence="15">
    <location>
        <begin position="20"/>
        <end position="505"/>
    </location>
</feature>
<sequence length="505" mass="57405">MLFSFLTLCLTAFFLWVFADRRKNPNRAPGPFRYPLLGNLPQIIKADPMPYRAYYKLSETYGDIMSVKVGLQETVVLSSYEVMKDLLTKEDVSGRLLVGPLFDRTNGENLGIAFGNGEPQETLKVFAHRTLREFGFAKRDSMEALIRIELEDIMQKLNKISQNNGGRTVFERFFQLGFLNVLWGMLAGKRYSLDDPKLINLLKMNSQWFQSGVFGGGIVFAYPFLRYIFPDALGYNLQQKVNVKIFDYVKEMIAEHRSRDGFDTDPQSFNDVFLGQIQADAGKSNSAFTEDHFKITLFDMIQAGFETTSNTTAFGVLFMMLNQEVQAKVQKELDGFYSKGSIASMDDRDKIPYTSATVYEVFRLSNILPISGPRKTLADVEYNGYFIEKDTAVAFNTYAVMRSKKIWGDPDNFRPERFLDSKGNLNKMTEPMSIAFGAGKRSCLGEPLAQATVFMTFTTLMRNFKFEPVPGKPLPTTEPVFGMILAPQPYELVNWLKKEVFVVSL</sequence>
<dbReference type="PANTHER" id="PTHR24300">
    <property type="entry name" value="CYTOCHROME P450 508A4-RELATED"/>
    <property type="match status" value="1"/>
</dbReference>
<comment type="similarity">
    <text evidence="5 14">Belongs to the cytochrome P450 family.</text>
</comment>
<evidence type="ECO:0000256" key="12">
    <source>
        <dbReference type="ARBA" id="ARBA00023033"/>
    </source>
</evidence>
<evidence type="ECO:0008006" key="18">
    <source>
        <dbReference type="Google" id="ProtNLM"/>
    </source>
</evidence>
<dbReference type="FunFam" id="1.10.630.10:FF:000238">
    <property type="entry name" value="Cytochrome P450 2A6"/>
    <property type="match status" value="1"/>
</dbReference>
<evidence type="ECO:0000256" key="7">
    <source>
        <dbReference type="ARBA" id="ARBA00022723"/>
    </source>
</evidence>
<proteinExistence type="inferred from homology"/>
<comment type="subcellular location">
    <subcellularLocation>
        <location evidence="4">Endoplasmic reticulum membrane</location>
        <topology evidence="4">Peripheral membrane protein</topology>
    </subcellularLocation>
    <subcellularLocation>
        <location evidence="3">Microsome membrane</location>
        <topology evidence="3">Peripheral membrane protein</topology>
    </subcellularLocation>
</comment>
<keyword evidence="8" id="KW-0256">Endoplasmic reticulum</keyword>
<evidence type="ECO:0000256" key="1">
    <source>
        <dbReference type="ARBA" id="ARBA00001971"/>
    </source>
</evidence>
<dbReference type="GO" id="GO:0020037">
    <property type="term" value="F:heme binding"/>
    <property type="evidence" value="ECO:0007669"/>
    <property type="project" value="InterPro"/>
</dbReference>
<evidence type="ECO:0000256" key="5">
    <source>
        <dbReference type="ARBA" id="ARBA00010617"/>
    </source>
</evidence>
<evidence type="ECO:0000256" key="14">
    <source>
        <dbReference type="RuleBase" id="RU000461"/>
    </source>
</evidence>
<comment type="function">
    <text evidence="2">May be involved in the metabolism of insect hormones and in the breakdown of synthetic insecticides.</text>
</comment>
<dbReference type="GO" id="GO:0008395">
    <property type="term" value="F:steroid hydroxylase activity"/>
    <property type="evidence" value="ECO:0007669"/>
    <property type="project" value="TreeGrafter"/>
</dbReference>
<evidence type="ECO:0000256" key="11">
    <source>
        <dbReference type="ARBA" id="ARBA00023004"/>
    </source>
</evidence>
<gene>
    <name evidence="16" type="ORF">AFUS01_LOCUS33191</name>
</gene>
<dbReference type="GO" id="GO:0006082">
    <property type="term" value="P:organic acid metabolic process"/>
    <property type="evidence" value="ECO:0007669"/>
    <property type="project" value="TreeGrafter"/>
</dbReference>
<keyword evidence="9" id="KW-0492">Microsome</keyword>
<dbReference type="InterPro" id="IPR050182">
    <property type="entry name" value="Cytochrome_P450_fam2"/>
</dbReference>
<evidence type="ECO:0000256" key="13">
    <source>
        <dbReference type="ARBA" id="ARBA00023136"/>
    </source>
</evidence>
<dbReference type="OrthoDB" id="3934656at2759"/>
<dbReference type="GO" id="GO:0005789">
    <property type="term" value="C:endoplasmic reticulum membrane"/>
    <property type="evidence" value="ECO:0007669"/>
    <property type="project" value="UniProtKB-SubCell"/>
</dbReference>
<organism evidence="16 17">
    <name type="scientific">Allacma fusca</name>
    <dbReference type="NCBI Taxonomy" id="39272"/>
    <lineage>
        <taxon>Eukaryota</taxon>
        <taxon>Metazoa</taxon>
        <taxon>Ecdysozoa</taxon>
        <taxon>Arthropoda</taxon>
        <taxon>Hexapoda</taxon>
        <taxon>Collembola</taxon>
        <taxon>Symphypleona</taxon>
        <taxon>Sminthuridae</taxon>
        <taxon>Allacma</taxon>
    </lineage>
</organism>
<dbReference type="EMBL" id="CAJVCH010527903">
    <property type="protein sequence ID" value="CAG7822951.1"/>
    <property type="molecule type" value="Genomic_DNA"/>
</dbReference>
<dbReference type="GO" id="GO:0006805">
    <property type="term" value="P:xenobiotic metabolic process"/>
    <property type="evidence" value="ECO:0007669"/>
    <property type="project" value="TreeGrafter"/>
</dbReference>
<dbReference type="AlphaFoldDB" id="A0A8J2KY67"/>
<evidence type="ECO:0000313" key="17">
    <source>
        <dbReference type="Proteomes" id="UP000708208"/>
    </source>
</evidence>
<dbReference type="Proteomes" id="UP000708208">
    <property type="component" value="Unassembled WGS sequence"/>
</dbReference>